<feature type="region of interest" description="Disordered" evidence="1">
    <location>
        <begin position="1"/>
        <end position="31"/>
    </location>
</feature>
<keyword evidence="4" id="KW-1185">Reference proteome</keyword>
<organism evidence="3 4">
    <name type="scientific">Paraconiothyrium brasiliense</name>
    <dbReference type="NCBI Taxonomy" id="300254"/>
    <lineage>
        <taxon>Eukaryota</taxon>
        <taxon>Fungi</taxon>
        <taxon>Dikarya</taxon>
        <taxon>Ascomycota</taxon>
        <taxon>Pezizomycotina</taxon>
        <taxon>Dothideomycetes</taxon>
        <taxon>Pleosporomycetidae</taxon>
        <taxon>Pleosporales</taxon>
        <taxon>Massarineae</taxon>
        <taxon>Didymosphaeriaceae</taxon>
        <taxon>Paraconiothyrium</taxon>
    </lineage>
</organism>
<accession>A0ABR3R8A4</accession>
<evidence type="ECO:0000313" key="4">
    <source>
        <dbReference type="Proteomes" id="UP001521785"/>
    </source>
</evidence>
<dbReference type="InterPro" id="IPR010730">
    <property type="entry name" value="HET"/>
</dbReference>
<dbReference type="Proteomes" id="UP001521785">
    <property type="component" value="Unassembled WGS sequence"/>
</dbReference>
<dbReference type="Pfam" id="PF06985">
    <property type="entry name" value="HET"/>
    <property type="match status" value="1"/>
</dbReference>
<name>A0ABR3R8A4_9PLEO</name>
<feature type="region of interest" description="Disordered" evidence="1">
    <location>
        <begin position="114"/>
        <end position="134"/>
    </location>
</feature>
<feature type="domain" description="Heterokaryon incompatibility" evidence="2">
    <location>
        <begin position="142"/>
        <end position="284"/>
    </location>
</feature>
<proteinExistence type="predicted"/>
<dbReference type="PANTHER" id="PTHR24148:SF64">
    <property type="entry name" value="HETEROKARYON INCOMPATIBILITY DOMAIN-CONTAINING PROTEIN"/>
    <property type="match status" value="1"/>
</dbReference>
<gene>
    <name evidence="3" type="ORF">SLS60_007067</name>
</gene>
<evidence type="ECO:0000259" key="2">
    <source>
        <dbReference type="Pfam" id="PF06985"/>
    </source>
</evidence>
<reference evidence="3 4" key="1">
    <citation type="submission" date="2024-02" db="EMBL/GenBank/DDBJ databases">
        <title>De novo assembly and annotation of 12 fungi associated with fruit tree decline syndrome in Ontario, Canada.</title>
        <authorList>
            <person name="Sulman M."/>
            <person name="Ellouze W."/>
            <person name="Ilyukhin E."/>
        </authorList>
    </citation>
    <scope>NUCLEOTIDE SEQUENCE [LARGE SCALE GENOMIC DNA]</scope>
    <source>
        <strain evidence="3 4">M42-189</strain>
    </source>
</reference>
<dbReference type="PANTHER" id="PTHR24148">
    <property type="entry name" value="ANKYRIN REPEAT DOMAIN-CONTAINING PROTEIN 39 HOMOLOG-RELATED"/>
    <property type="match status" value="1"/>
</dbReference>
<protein>
    <recommendedName>
        <fullName evidence="2">Heterokaryon incompatibility domain-containing protein</fullName>
    </recommendedName>
</protein>
<sequence length="284" mass="31829">MASSSKEQVANTAAENSSTKEPKPIQVLSQEEIADGFGMKRLGDYYEETSEREIVDLVLKSLSSGPNAAMSLAAREFNQSRRRTYQRCVKEVDFGSPEFCMNCEVAKKRRKELLNEAESSKSSGKGSTKPVTTEGGIDEMGELFLEHGKLEITGNLDLAFWTLRQEEAVLTIWVDAVCINQEDLGEKANQVARMDEIYKTADSVMAWLGPASETSSAALDFMDILAELSRSPEYDEDIRPHPIILEPTNFRIDPDVASEINATRVETNVDEVLERLWFSRMWVV</sequence>
<dbReference type="EMBL" id="JAKJXO020000009">
    <property type="protein sequence ID" value="KAL1600679.1"/>
    <property type="molecule type" value="Genomic_DNA"/>
</dbReference>
<comment type="caution">
    <text evidence="3">The sequence shown here is derived from an EMBL/GenBank/DDBJ whole genome shotgun (WGS) entry which is preliminary data.</text>
</comment>
<evidence type="ECO:0000313" key="3">
    <source>
        <dbReference type="EMBL" id="KAL1600679.1"/>
    </source>
</evidence>
<dbReference type="InterPro" id="IPR052895">
    <property type="entry name" value="HetReg/Transcr_Mod"/>
</dbReference>
<feature type="compositionally biased region" description="Polar residues" evidence="1">
    <location>
        <begin position="1"/>
        <end position="17"/>
    </location>
</feature>
<evidence type="ECO:0000256" key="1">
    <source>
        <dbReference type="SAM" id="MobiDB-lite"/>
    </source>
</evidence>